<reference evidence="5 6" key="1">
    <citation type="submission" date="2015-05" db="EMBL/GenBank/DDBJ databases">
        <title>Distinctive expansion of gene families associated with plant cell wall degradation and secondary metabolism in the genomes of grapevine trunk pathogens.</title>
        <authorList>
            <person name="Lawrence D.P."/>
            <person name="Travadon R."/>
            <person name="Rolshausen P.E."/>
            <person name="Baumgartner K."/>
        </authorList>
    </citation>
    <scope>NUCLEOTIDE SEQUENCE [LARGE SCALE GENOMIC DNA]</scope>
    <source>
        <strain evidence="5">UCRPC4</strain>
    </source>
</reference>
<evidence type="ECO:0000259" key="4">
    <source>
        <dbReference type="Pfam" id="PF24603"/>
    </source>
</evidence>
<dbReference type="NCBIfam" id="TIGR00756">
    <property type="entry name" value="PPR"/>
    <property type="match status" value="2"/>
</dbReference>
<sequence length="1288" mass="139602">MVFKPFTHLPRQIFSKTFAHGYAQSVVAASQSSYASTTTSLGLNSNYPVGKLGRTAQLQNTYQSASSSSGAGAKAGNAGASNAPANDGGVGAYYTAWQHAQQTGDDSEWRNHQLQKRLGWKGPGASTPTIGRDSNAAADALLVRHPAVPRSRSTSAVHDINIAQDGSDAVENSTVPVHSIEGSSHDLDSENGAKSARPVAEYSAVENSSTTSVAPESTYSTDASSLTSTSETWASLSEHIVQLAKDHHYAEIPAVFQLALSQGIVPSIDAYNALLIAAINVPSDADQAFAKVLDVQGDMIRRGVKANADTYAIMVQFLASRALQAIKSKASLEQSQKRFGGVNGSNAFLFTSNEMEYELLAEDDSLSLAMKQFRTAVKTFPQNAFPAEVYESLIRACAKSYNVDDMCEVYNVMNSCHKVISPDGFYTMIQAFQPSANLGQAVQAYENYKNLALSSNATFSSTRSNKTDFKTYAGLIKSYILAGQDTRGLAFFDEVSQSLEDSVDEASMLSEMQSVVIPEGVISAFAAKKAYQKAFDFLTSAKVNSTITDKSFNEICVAAADSNEVAVAQEAFGALTPAAKEQAAPVMLAMALRGGDLETARAYWQHITGSSIIDQSLLEPATMFTVSLIANTMITEGLSEARGLFAKLRKHAASSGYDIRDEIAEALLKFDQTIMRTGVLPSAGDSVMFLRTMMENETFIPSVAEHNLAPIGPNDIQAFGFEDLKFVLHAQANMMLRHAMVGDNGAAFRFVCLLQCLMSVGKELDQQTLSIIRETLPMIHSIRPDIPAMFEAFVSPVVAAPTPAIAPLASVQTTPADTFDPYARSTDFKGSAIIADRLESSSGRNDNLLNDALSRFKNMRRVGRHPRYITYAKLITAAARAGKRNVVEDVLSMACTDVPYLEQYPVVKHGWVSILDAMVAAYLTLGDRAAAAQIHQDLLAMGAAPSANTFGLYITTLKESTRTFDEATEAVKVFHRAIAEGVEPTSFLYNALIGKLGKARRIDDCLQYFAEMRAHNIRPTSVTYGTIVNALCRVSDERFAEEMFDEMESMPNYKPRPAPYNSMIQYFLNTKRDRGKVMAYYERMKSKGIEPTMHTYKLLVDAYASLEPVDMAAAERIIEEIKAGGQQPEAVHYASLIHAKGCVAHDIQAAREIFNSVLSGGLTQPQACLYQALCEALVANHQVAETEQLLQDMKARNVQMTPYITNTLIHGWASTGNLAKAQAAYDQIGQTGREPSTYEAMTRAYLSVEDHQGAASVVSEMMQRQYPAAVAGKILELVAGGNAPTVAQ</sequence>
<comment type="caution">
    <text evidence="5">The sequence shown here is derived from an EMBL/GenBank/DDBJ whole genome shotgun (WGS) entry which is preliminary data.</text>
</comment>
<dbReference type="PANTHER" id="PTHR46128:SF329">
    <property type="entry name" value="MITOCHONDRIAL GROUP I INTRON SPLICING FACTOR DMR1"/>
    <property type="match status" value="1"/>
</dbReference>
<dbReference type="OrthoDB" id="411857at2759"/>
<dbReference type="InterPro" id="IPR011990">
    <property type="entry name" value="TPR-like_helical_dom_sf"/>
</dbReference>
<dbReference type="Pfam" id="PF13041">
    <property type="entry name" value="PPR_2"/>
    <property type="match status" value="2"/>
</dbReference>
<dbReference type="EMBL" id="LCWF01000159">
    <property type="protein sequence ID" value="KKY16617.1"/>
    <property type="molecule type" value="Genomic_DNA"/>
</dbReference>
<dbReference type="PANTHER" id="PTHR46128">
    <property type="entry name" value="MITOCHONDRIAL GROUP I INTRON SPLICING FACTOR CCM1"/>
    <property type="match status" value="1"/>
</dbReference>
<feature type="region of interest" description="Disordered" evidence="3">
    <location>
        <begin position="180"/>
        <end position="223"/>
    </location>
</feature>
<evidence type="ECO:0000313" key="5">
    <source>
        <dbReference type="EMBL" id="KKY16617.1"/>
    </source>
</evidence>
<feature type="repeat" description="PPR" evidence="2">
    <location>
        <begin position="985"/>
        <end position="1019"/>
    </location>
</feature>
<gene>
    <name evidence="5" type="ORF">UCRPC4_g05876</name>
</gene>
<dbReference type="InterPro" id="IPR057585">
    <property type="entry name" value="TPR_dom_fungi"/>
</dbReference>
<dbReference type="InterPro" id="IPR002885">
    <property type="entry name" value="PPR_rpt"/>
</dbReference>
<dbReference type="FunFam" id="1.25.40.10:FF:000266">
    <property type="entry name" value="Pentatricopeptide repeat domain-containing protein"/>
    <property type="match status" value="1"/>
</dbReference>
<feature type="repeat" description="PPR" evidence="2">
    <location>
        <begin position="1020"/>
        <end position="1050"/>
    </location>
</feature>
<feature type="compositionally biased region" description="Polar residues" evidence="3">
    <location>
        <begin position="205"/>
        <end position="223"/>
    </location>
</feature>
<evidence type="ECO:0000256" key="2">
    <source>
        <dbReference type="PROSITE-ProRule" id="PRU00708"/>
    </source>
</evidence>
<proteinExistence type="inferred from homology"/>
<feature type="repeat" description="PPR" evidence="2">
    <location>
        <begin position="1056"/>
        <end position="1091"/>
    </location>
</feature>
<keyword evidence="6" id="KW-1185">Reference proteome</keyword>
<dbReference type="Proteomes" id="UP000053317">
    <property type="component" value="Unassembled WGS sequence"/>
</dbReference>
<feature type="domain" description="Tetratricopeptide repeat" evidence="4">
    <location>
        <begin position="512"/>
        <end position="607"/>
    </location>
</feature>
<evidence type="ECO:0000313" key="6">
    <source>
        <dbReference type="Proteomes" id="UP000053317"/>
    </source>
</evidence>
<dbReference type="Gene3D" id="1.25.40.10">
    <property type="entry name" value="Tetratricopeptide repeat domain"/>
    <property type="match status" value="4"/>
</dbReference>
<name>A0A0G2E0L0_PHACM</name>
<dbReference type="InterPro" id="IPR050872">
    <property type="entry name" value="PPR_P_subfamily"/>
</dbReference>
<feature type="compositionally biased region" description="Low complexity" evidence="3">
    <location>
        <begin position="64"/>
        <end position="82"/>
    </location>
</feature>
<dbReference type="PROSITE" id="PS51375">
    <property type="entry name" value="PPR"/>
    <property type="match status" value="3"/>
</dbReference>
<comment type="similarity">
    <text evidence="1">Belongs to the PPR family. P subfamily.</text>
</comment>
<dbReference type="Pfam" id="PF01535">
    <property type="entry name" value="PPR"/>
    <property type="match status" value="1"/>
</dbReference>
<reference evidence="5 6" key="2">
    <citation type="submission" date="2015-05" db="EMBL/GenBank/DDBJ databases">
        <authorList>
            <person name="Morales-Cruz A."/>
            <person name="Amrine K.C."/>
            <person name="Cantu D."/>
        </authorList>
    </citation>
    <scope>NUCLEOTIDE SEQUENCE [LARGE SCALE GENOMIC DNA]</scope>
    <source>
        <strain evidence="5">UCRPC4</strain>
    </source>
</reference>
<accession>A0A0G2E0L0</accession>
<dbReference type="Pfam" id="PF24603">
    <property type="entry name" value="TPR_30"/>
    <property type="match status" value="1"/>
</dbReference>
<evidence type="ECO:0000256" key="3">
    <source>
        <dbReference type="SAM" id="MobiDB-lite"/>
    </source>
</evidence>
<evidence type="ECO:0000256" key="1">
    <source>
        <dbReference type="ARBA" id="ARBA00007626"/>
    </source>
</evidence>
<feature type="region of interest" description="Disordered" evidence="3">
    <location>
        <begin position="60"/>
        <end position="82"/>
    </location>
</feature>
<protein>
    <submittedName>
        <fullName evidence="5">Putative pentatricopeptide repeat protein</fullName>
    </submittedName>
</protein>
<organism evidence="5 6">
    <name type="scientific">Phaeomoniella chlamydospora</name>
    <name type="common">Phaeoacremonium chlamydosporum</name>
    <dbReference type="NCBI Taxonomy" id="158046"/>
    <lineage>
        <taxon>Eukaryota</taxon>
        <taxon>Fungi</taxon>
        <taxon>Dikarya</taxon>
        <taxon>Ascomycota</taxon>
        <taxon>Pezizomycotina</taxon>
        <taxon>Eurotiomycetes</taxon>
        <taxon>Chaetothyriomycetidae</taxon>
        <taxon>Phaeomoniellales</taxon>
        <taxon>Phaeomoniellaceae</taxon>
        <taxon>Phaeomoniella</taxon>
    </lineage>
</organism>